<dbReference type="Pfam" id="PF02771">
    <property type="entry name" value="Acyl-CoA_dh_N"/>
    <property type="match status" value="1"/>
</dbReference>
<evidence type="ECO:0000256" key="3">
    <source>
        <dbReference type="ARBA" id="ARBA00022630"/>
    </source>
</evidence>
<comment type="similarity">
    <text evidence="2">Belongs to the acyl-CoA dehydrogenase family.</text>
</comment>
<dbReference type="EMBL" id="POTW01000040">
    <property type="protein sequence ID" value="PZF82350.1"/>
    <property type="molecule type" value="Genomic_DNA"/>
</dbReference>
<reference evidence="8 9" key="1">
    <citation type="submission" date="2018-01" db="EMBL/GenBank/DDBJ databases">
        <title>Draft genome sequence of Jiangella sp. GTF31.</title>
        <authorList>
            <person name="Sahin N."/>
            <person name="Ay H."/>
            <person name="Saygin H."/>
        </authorList>
    </citation>
    <scope>NUCLEOTIDE SEQUENCE [LARGE SCALE GENOMIC DNA]</scope>
    <source>
        <strain evidence="8 9">GTF31</strain>
    </source>
</reference>
<dbReference type="Gene3D" id="2.40.110.10">
    <property type="entry name" value="Butyryl-CoA Dehydrogenase, subunit A, domain 2"/>
    <property type="match status" value="1"/>
</dbReference>
<dbReference type="InterPro" id="IPR009075">
    <property type="entry name" value="AcylCo_DH/oxidase_C"/>
</dbReference>
<dbReference type="InterPro" id="IPR036250">
    <property type="entry name" value="AcylCo_DH-like_C"/>
</dbReference>
<dbReference type="SUPFAM" id="SSF56645">
    <property type="entry name" value="Acyl-CoA dehydrogenase NM domain-like"/>
    <property type="match status" value="1"/>
</dbReference>
<name>A0A2W2BAT5_9ACTN</name>
<protein>
    <submittedName>
        <fullName evidence="8">Acyl-CoA dehydrogenase</fullName>
    </submittedName>
</protein>
<dbReference type="Gene3D" id="1.20.140.10">
    <property type="entry name" value="Butyryl-CoA Dehydrogenase, subunit A, domain 3"/>
    <property type="match status" value="1"/>
</dbReference>
<dbReference type="Gene3D" id="1.10.540.10">
    <property type="entry name" value="Acyl-CoA dehydrogenase/oxidase, N-terminal domain"/>
    <property type="match status" value="1"/>
</dbReference>
<dbReference type="InterPro" id="IPR037069">
    <property type="entry name" value="AcylCoA_DH/ox_N_sf"/>
</dbReference>
<evidence type="ECO:0000256" key="2">
    <source>
        <dbReference type="ARBA" id="ARBA00009347"/>
    </source>
</evidence>
<gene>
    <name evidence="8" type="ORF">C1I92_17130</name>
</gene>
<dbReference type="InterPro" id="IPR009100">
    <property type="entry name" value="AcylCoA_DH/oxidase_NM_dom_sf"/>
</dbReference>
<evidence type="ECO:0000256" key="1">
    <source>
        <dbReference type="ARBA" id="ARBA00001974"/>
    </source>
</evidence>
<feature type="domain" description="Acyl-CoA dehydrogenase/oxidase C-terminal" evidence="6">
    <location>
        <begin position="227"/>
        <end position="363"/>
    </location>
</feature>
<dbReference type="Pfam" id="PF00441">
    <property type="entry name" value="Acyl-CoA_dh_1"/>
    <property type="match status" value="1"/>
</dbReference>
<dbReference type="PANTHER" id="PTHR43884">
    <property type="entry name" value="ACYL-COA DEHYDROGENASE"/>
    <property type="match status" value="1"/>
</dbReference>
<dbReference type="RefSeq" id="WP_111255866.1">
    <property type="nucleotide sequence ID" value="NZ_POTW01000040.1"/>
</dbReference>
<comment type="cofactor">
    <cofactor evidence="1">
        <name>FAD</name>
        <dbReference type="ChEBI" id="CHEBI:57692"/>
    </cofactor>
</comment>
<evidence type="ECO:0000259" key="7">
    <source>
        <dbReference type="Pfam" id="PF02771"/>
    </source>
</evidence>
<feature type="domain" description="Acyl-CoA dehydrogenase/oxidase N-terminal" evidence="7">
    <location>
        <begin position="8"/>
        <end position="99"/>
    </location>
</feature>
<dbReference type="InterPro" id="IPR046373">
    <property type="entry name" value="Acyl-CoA_Oxase/DH_mid-dom_sf"/>
</dbReference>
<dbReference type="InterPro" id="IPR013786">
    <property type="entry name" value="AcylCoA_DH/ox_N"/>
</dbReference>
<evidence type="ECO:0000256" key="4">
    <source>
        <dbReference type="ARBA" id="ARBA00022827"/>
    </source>
</evidence>
<comment type="caution">
    <text evidence="8">The sequence shown here is derived from an EMBL/GenBank/DDBJ whole genome shotgun (WGS) entry which is preliminary data.</text>
</comment>
<dbReference type="Proteomes" id="UP000248764">
    <property type="component" value="Unassembled WGS sequence"/>
</dbReference>
<sequence>MYFSDTVECEDLREVLERFHAAHPTPYPSGPAETIGVDESRWSELAAMGAIAPQIDDALGGAGLPFEAFAVTVEAGGAVVSDLPLLASAAAAEALVRCGESGAALLSEVAAGVKVAVALDDRCPWGTVVESGVVAREHAGSWTLTGAKQLVAADLSAQTLLVLADAGPHRGLFAVSIGAAGATVTRTPRPALDPTVPLLRLDLDGAPAAPLALGAGTDAIVADVLDRVWIGAAAELLGAAQAALDLALDVVTTRRQFGRPVGVNQAVKHRLADTHTTVSGLRSSVRYAARRVGEPDAAAEVSWLAPLVVSLAIDAAVRSANDAVQFSGAMGYTWEHHAHRYLNRAASAAALFGSADSHRETMLTRRGW</sequence>
<evidence type="ECO:0000313" key="9">
    <source>
        <dbReference type="Proteomes" id="UP000248764"/>
    </source>
</evidence>
<keyword evidence="4" id="KW-0274">FAD</keyword>
<dbReference type="PANTHER" id="PTHR43884:SF20">
    <property type="entry name" value="ACYL-COA DEHYDROGENASE FADE28"/>
    <property type="match status" value="1"/>
</dbReference>
<dbReference type="GO" id="GO:0003995">
    <property type="term" value="F:acyl-CoA dehydrogenase activity"/>
    <property type="evidence" value="ECO:0007669"/>
    <property type="project" value="TreeGrafter"/>
</dbReference>
<evidence type="ECO:0000259" key="6">
    <source>
        <dbReference type="Pfam" id="PF00441"/>
    </source>
</evidence>
<evidence type="ECO:0000256" key="5">
    <source>
        <dbReference type="ARBA" id="ARBA00023002"/>
    </source>
</evidence>
<keyword evidence="9" id="KW-1185">Reference proteome</keyword>
<keyword evidence="5" id="KW-0560">Oxidoreductase</keyword>
<dbReference type="AlphaFoldDB" id="A0A2W2BAT5"/>
<evidence type="ECO:0000313" key="8">
    <source>
        <dbReference type="EMBL" id="PZF82350.1"/>
    </source>
</evidence>
<accession>A0A2W2BAT5</accession>
<proteinExistence type="inferred from homology"/>
<organism evidence="8 9">
    <name type="scientific">Jiangella anatolica</name>
    <dbReference type="NCBI Taxonomy" id="2670374"/>
    <lineage>
        <taxon>Bacteria</taxon>
        <taxon>Bacillati</taxon>
        <taxon>Actinomycetota</taxon>
        <taxon>Actinomycetes</taxon>
        <taxon>Jiangellales</taxon>
        <taxon>Jiangellaceae</taxon>
        <taxon>Jiangella</taxon>
    </lineage>
</organism>
<dbReference type="GO" id="GO:0050660">
    <property type="term" value="F:flavin adenine dinucleotide binding"/>
    <property type="evidence" value="ECO:0007669"/>
    <property type="project" value="InterPro"/>
</dbReference>
<dbReference type="SUPFAM" id="SSF47203">
    <property type="entry name" value="Acyl-CoA dehydrogenase C-terminal domain-like"/>
    <property type="match status" value="1"/>
</dbReference>
<keyword evidence="3" id="KW-0285">Flavoprotein</keyword>